<dbReference type="PATRIC" id="fig|2033.6.peg.3377"/>
<comment type="caution">
    <text evidence="2">The sequence shown here is derived from an EMBL/GenBank/DDBJ whole genome shotgun (WGS) entry which is preliminary data.</text>
</comment>
<name>A0A147F158_MICTE</name>
<dbReference type="Pfam" id="PF26606">
    <property type="entry name" value="SCO4848"/>
    <property type="match status" value="1"/>
</dbReference>
<feature type="transmembrane region" description="Helical" evidence="1">
    <location>
        <begin position="40"/>
        <end position="70"/>
    </location>
</feature>
<dbReference type="EMBL" id="LDRT01000007">
    <property type="protein sequence ID" value="KTR96583.1"/>
    <property type="molecule type" value="Genomic_DNA"/>
</dbReference>
<dbReference type="Proteomes" id="UP000075025">
    <property type="component" value="Unassembled WGS sequence"/>
</dbReference>
<keyword evidence="1" id="KW-1133">Transmembrane helix</keyword>
<sequence>MESVLIALLFANAVFNAVVWPRFYTRVAKDPRAKNAAGKATPFLIVHTVLIALALVLALASLIAAIAALVS</sequence>
<protein>
    <submittedName>
        <fullName evidence="2">Membrane protein</fullName>
    </submittedName>
</protein>
<dbReference type="OrthoDB" id="4954985at2"/>
<evidence type="ECO:0000313" key="2">
    <source>
        <dbReference type="EMBL" id="KTR96583.1"/>
    </source>
</evidence>
<evidence type="ECO:0000313" key="3">
    <source>
        <dbReference type="Proteomes" id="UP000075025"/>
    </source>
</evidence>
<keyword evidence="1" id="KW-0472">Membrane</keyword>
<dbReference type="InterPro" id="IPR058061">
    <property type="entry name" value="SCO4848-like"/>
</dbReference>
<gene>
    <name evidence="2" type="ORF">NS220_01415</name>
</gene>
<reference evidence="2 3" key="1">
    <citation type="journal article" date="2016" name="Front. Microbiol.">
        <title>Genomic Resource of Rice Seed Associated Bacteria.</title>
        <authorList>
            <person name="Midha S."/>
            <person name="Bansal K."/>
            <person name="Sharma S."/>
            <person name="Kumar N."/>
            <person name="Patil P.P."/>
            <person name="Chaudhry V."/>
            <person name="Patil P.B."/>
        </authorList>
    </citation>
    <scope>NUCLEOTIDE SEQUENCE [LARGE SCALE GENOMIC DNA]</scope>
    <source>
        <strain evidence="2 3">NS220</strain>
    </source>
</reference>
<dbReference type="AlphaFoldDB" id="A0A147F158"/>
<dbReference type="NCBIfam" id="NF046117">
    <property type="entry name" value="SCO4848_fam"/>
    <property type="match status" value="1"/>
</dbReference>
<dbReference type="RefSeq" id="WP_058622324.1">
    <property type="nucleotide sequence ID" value="NZ_LDRT01000007.1"/>
</dbReference>
<accession>A0A147F158</accession>
<keyword evidence="1" id="KW-0812">Transmembrane</keyword>
<organism evidence="2 3">
    <name type="scientific">Microbacterium testaceum</name>
    <name type="common">Aureobacterium testaceum</name>
    <name type="synonym">Brevibacterium testaceum</name>
    <dbReference type="NCBI Taxonomy" id="2033"/>
    <lineage>
        <taxon>Bacteria</taxon>
        <taxon>Bacillati</taxon>
        <taxon>Actinomycetota</taxon>
        <taxon>Actinomycetes</taxon>
        <taxon>Micrococcales</taxon>
        <taxon>Microbacteriaceae</taxon>
        <taxon>Microbacterium</taxon>
    </lineage>
</organism>
<proteinExistence type="predicted"/>
<evidence type="ECO:0000256" key="1">
    <source>
        <dbReference type="SAM" id="Phobius"/>
    </source>
</evidence>